<evidence type="ECO:0000259" key="2">
    <source>
        <dbReference type="Pfam" id="PF02120"/>
    </source>
</evidence>
<keyword evidence="4" id="KW-1185">Reference proteome</keyword>
<protein>
    <submittedName>
        <fullName evidence="3">Flagellar hook-length control protein FliK</fullName>
    </submittedName>
</protein>
<feature type="compositionally biased region" description="Acidic residues" evidence="1">
    <location>
        <begin position="53"/>
        <end position="62"/>
    </location>
</feature>
<feature type="region of interest" description="Disordered" evidence="1">
    <location>
        <begin position="322"/>
        <end position="373"/>
    </location>
</feature>
<dbReference type="STRING" id="282197.SAMN04488517_102292"/>
<evidence type="ECO:0000313" key="4">
    <source>
        <dbReference type="Proteomes" id="UP000048908"/>
    </source>
</evidence>
<feature type="compositionally biased region" description="Basic and acidic residues" evidence="1">
    <location>
        <begin position="323"/>
        <end position="335"/>
    </location>
</feature>
<feature type="compositionally biased region" description="Basic and acidic residues" evidence="1">
    <location>
        <begin position="358"/>
        <end position="373"/>
    </location>
</feature>
<feature type="compositionally biased region" description="Basic and acidic residues" evidence="1">
    <location>
        <begin position="38"/>
        <end position="52"/>
    </location>
</feature>
<dbReference type="Proteomes" id="UP000048908">
    <property type="component" value="Unassembled WGS sequence"/>
</dbReference>
<feature type="region of interest" description="Disordered" evidence="1">
    <location>
        <begin position="1"/>
        <end position="80"/>
    </location>
</feature>
<keyword evidence="3" id="KW-0969">Cilium</keyword>
<dbReference type="InterPro" id="IPR038610">
    <property type="entry name" value="FliK-like_C_sf"/>
</dbReference>
<dbReference type="Gene3D" id="3.30.750.140">
    <property type="match status" value="1"/>
</dbReference>
<sequence length="373" mass="37763">MTPDFLPMSGPARPASASPSATGPSDGRTSDPSAFRFLVEDRSPGEPSLRDETSDEDTEDAATDPLAELMAGTTGDGELPEWFVQALAGPRPGATTASGSAEAGEVVVPLAGNAGVKAFGTASHHMPPAGISSGEEALDALPAMLSAEGDGPSIQSDDPVPSPTKNVGEGNATNRIADLLATFAASDPSAAPALSASTIPDSLSEIGPQALASLPALSAEGASPPPSVPLSGLRDVLARQVQALAAEASTTRGADGSLSTELELAPAELGKLRIVLQTGERGLHLTVAVERPESLDAVRRHLDGLHRSLLADGVTLDGIDIGAENHGRGGERTVPGHEAPGRIGSPDEDGPPPPPADIRLRRPVADGRLDLSL</sequence>
<dbReference type="InterPro" id="IPR021136">
    <property type="entry name" value="Flagellar_hook_control-like_C"/>
</dbReference>
<gene>
    <name evidence="3" type="ORF">JAN5088_02245</name>
</gene>
<keyword evidence="3" id="KW-0282">Flagellum</keyword>
<accession>A0A0M6XT94</accession>
<dbReference type="EMBL" id="CXPG01000020">
    <property type="protein sequence ID" value="CTQ33463.1"/>
    <property type="molecule type" value="Genomic_DNA"/>
</dbReference>
<evidence type="ECO:0000313" key="3">
    <source>
        <dbReference type="EMBL" id="CTQ33463.1"/>
    </source>
</evidence>
<evidence type="ECO:0000256" key="1">
    <source>
        <dbReference type="SAM" id="MobiDB-lite"/>
    </source>
</evidence>
<dbReference type="CDD" id="cd17470">
    <property type="entry name" value="T3SS_Flik_C"/>
    <property type="match status" value="1"/>
</dbReference>
<dbReference type="AlphaFoldDB" id="A0A0M6XT94"/>
<feature type="domain" description="Flagellar hook-length control protein-like C-terminal" evidence="2">
    <location>
        <begin position="252"/>
        <end position="326"/>
    </location>
</feature>
<reference evidence="3 4" key="1">
    <citation type="submission" date="2015-07" db="EMBL/GenBank/DDBJ databases">
        <authorList>
            <person name="Noorani M."/>
        </authorList>
    </citation>
    <scope>NUCLEOTIDE SEQUENCE [LARGE SCALE GENOMIC DNA]</scope>
    <source>
        <strain evidence="3 4">CECT 5088</strain>
    </source>
</reference>
<dbReference type="Pfam" id="PF02120">
    <property type="entry name" value="Flg_hook"/>
    <property type="match status" value="1"/>
</dbReference>
<organism evidence="3 4">
    <name type="scientific">Jannaschia rubra</name>
    <dbReference type="NCBI Taxonomy" id="282197"/>
    <lineage>
        <taxon>Bacteria</taxon>
        <taxon>Pseudomonadati</taxon>
        <taxon>Pseudomonadota</taxon>
        <taxon>Alphaproteobacteria</taxon>
        <taxon>Rhodobacterales</taxon>
        <taxon>Roseobacteraceae</taxon>
        <taxon>Jannaschia</taxon>
    </lineage>
</organism>
<keyword evidence="3" id="KW-0966">Cell projection</keyword>
<feature type="compositionally biased region" description="Low complexity" evidence="1">
    <location>
        <begin position="7"/>
        <end position="25"/>
    </location>
</feature>
<proteinExistence type="predicted"/>
<name>A0A0M6XT94_9RHOB</name>